<keyword evidence="5" id="KW-1185">Reference proteome</keyword>
<organism evidence="4 5">
    <name type="scientific">Thiosulfatimonas sediminis</name>
    <dbReference type="NCBI Taxonomy" id="2675054"/>
    <lineage>
        <taxon>Bacteria</taxon>
        <taxon>Pseudomonadati</taxon>
        <taxon>Pseudomonadota</taxon>
        <taxon>Gammaproteobacteria</taxon>
        <taxon>Thiotrichales</taxon>
        <taxon>Piscirickettsiaceae</taxon>
        <taxon>Thiosulfatimonas</taxon>
    </lineage>
</organism>
<feature type="transmembrane region" description="Helical" evidence="2">
    <location>
        <begin position="12"/>
        <end position="31"/>
    </location>
</feature>
<reference evidence="5" key="1">
    <citation type="submission" date="2019-11" db="EMBL/GenBank/DDBJ databases">
        <title>Isolation and characterization of two novel species in the genus Thiomicrorhabdus.</title>
        <authorList>
            <person name="Mochizuki J."/>
            <person name="Kojima H."/>
            <person name="Fukui M."/>
        </authorList>
    </citation>
    <scope>NUCLEOTIDE SEQUENCE [LARGE SCALE GENOMIC DNA]</scope>
    <source>
        <strain evidence="5">aks77</strain>
    </source>
</reference>
<dbReference type="Pfam" id="PF11127">
    <property type="entry name" value="YgaP-like_TM"/>
    <property type="match status" value="1"/>
</dbReference>
<dbReference type="KEGG" id="tse:THMIRHAS_02780"/>
<feature type="transmembrane region" description="Helical" evidence="2">
    <location>
        <begin position="37"/>
        <end position="57"/>
    </location>
</feature>
<evidence type="ECO:0000256" key="2">
    <source>
        <dbReference type="SAM" id="Phobius"/>
    </source>
</evidence>
<keyword evidence="2" id="KW-1133">Transmembrane helix</keyword>
<dbReference type="InterPro" id="IPR021309">
    <property type="entry name" value="YgaP-like_TM"/>
</dbReference>
<dbReference type="AlphaFoldDB" id="A0A6F8PS11"/>
<name>A0A6F8PS11_9GAMM</name>
<evidence type="ECO:0000256" key="1">
    <source>
        <dbReference type="SAM" id="MobiDB-lite"/>
    </source>
</evidence>
<evidence type="ECO:0000259" key="3">
    <source>
        <dbReference type="Pfam" id="PF11127"/>
    </source>
</evidence>
<dbReference type="Gene3D" id="6.10.140.1340">
    <property type="match status" value="1"/>
</dbReference>
<evidence type="ECO:0000313" key="5">
    <source>
        <dbReference type="Proteomes" id="UP000501726"/>
    </source>
</evidence>
<proteinExistence type="predicted"/>
<dbReference type="Proteomes" id="UP000501726">
    <property type="component" value="Chromosome"/>
</dbReference>
<feature type="domain" description="Inner membrane protein YgaP-like transmembrane" evidence="3">
    <location>
        <begin position="8"/>
        <end position="62"/>
    </location>
</feature>
<keyword evidence="2" id="KW-0472">Membrane</keyword>
<feature type="compositionally biased region" description="Low complexity" evidence="1">
    <location>
        <begin position="92"/>
        <end position="106"/>
    </location>
</feature>
<gene>
    <name evidence="4" type="ORF">THMIRHAS_02780</name>
</gene>
<keyword evidence="2" id="KW-0812">Transmembrane</keyword>
<evidence type="ECO:0000313" key="4">
    <source>
        <dbReference type="EMBL" id="BBP44905.1"/>
    </source>
</evidence>
<dbReference type="RefSeq" id="WP_173269756.1">
    <property type="nucleotide sequence ID" value="NZ_AP021889.1"/>
</dbReference>
<sequence>MSSVIKGNRPLRIFAAMVLILLLVSQWMGQIDLTQISFLWVMIAMAINALQASYTGFCPMFKNAKGECVACGVACDTQECKPADTKSEKESCCSGSDCCGGSNKKA</sequence>
<accession>A0A6F8PS11</accession>
<feature type="region of interest" description="Disordered" evidence="1">
    <location>
        <begin position="85"/>
        <end position="106"/>
    </location>
</feature>
<dbReference type="EMBL" id="AP021889">
    <property type="protein sequence ID" value="BBP44905.1"/>
    <property type="molecule type" value="Genomic_DNA"/>
</dbReference>
<protein>
    <recommendedName>
        <fullName evidence="3">Inner membrane protein YgaP-like transmembrane domain-containing protein</fullName>
    </recommendedName>
</protein>